<evidence type="ECO:0000313" key="2">
    <source>
        <dbReference type="Proteomes" id="UP000548504"/>
    </source>
</evidence>
<reference evidence="1 2" key="1">
    <citation type="submission" date="2020-08" db="EMBL/GenBank/DDBJ databases">
        <title>Emergence and comparative genomics analysis of Citrobacter in Fennec fox imported from North Africa to China.</title>
        <authorList>
            <person name="Zheng B."/>
        </authorList>
    </citation>
    <scope>NUCLEOTIDE SEQUENCE [LARGE SCALE GENOMIC DNA]</scope>
    <source>
        <strain evidence="1 2">FF141</strain>
    </source>
</reference>
<proteinExistence type="predicted"/>
<dbReference type="EMBL" id="JACLAG010000010">
    <property type="protein sequence ID" value="MBC2622760.1"/>
    <property type="molecule type" value="Genomic_DNA"/>
</dbReference>
<protein>
    <submittedName>
        <fullName evidence="1">Uncharacterized protein</fullName>
    </submittedName>
</protein>
<gene>
    <name evidence="1" type="ORF">H7I73_24275</name>
</gene>
<accession>A0A7X1EKG6</accession>
<dbReference type="Proteomes" id="UP000548504">
    <property type="component" value="Unassembled WGS sequence"/>
</dbReference>
<organism evidence="1 2">
    <name type="scientific">Citrobacter cronae</name>
    <dbReference type="NCBI Taxonomy" id="1748967"/>
    <lineage>
        <taxon>Bacteria</taxon>
        <taxon>Pseudomonadati</taxon>
        <taxon>Pseudomonadota</taxon>
        <taxon>Gammaproteobacteria</taxon>
        <taxon>Enterobacterales</taxon>
        <taxon>Enterobacteriaceae</taxon>
        <taxon>Citrobacter</taxon>
        <taxon>Citrobacter freundii complex</taxon>
    </lineage>
</organism>
<comment type="caution">
    <text evidence="1">The sequence shown here is derived from an EMBL/GenBank/DDBJ whole genome shotgun (WGS) entry which is preliminary data.</text>
</comment>
<dbReference type="AlphaFoldDB" id="A0A7X1EKG6"/>
<name>A0A7X1EKG6_9ENTR</name>
<evidence type="ECO:0000313" key="1">
    <source>
        <dbReference type="EMBL" id="MBC2622760.1"/>
    </source>
</evidence>
<dbReference type="RefSeq" id="WP_185656617.1">
    <property type="nucleotide sequence ID" value="NZ_JACLAG010000010.1"/>
</dbReference>
<sequence>MKVNYVRKGTGTRTSIVIPDHLCQLWLATTPSDAVKRDTQRIKERLEQLDAPSEGEPFQRLAESALVADIEAYQARLLASGEQMKVRVIDALLPWLQGAVDPTASVGDVFKAIERFKSIPWEIEESFESLENQR</sequence>